<dbReference type="Pfam" id="PF00353">
    <property type="entry name" value="HemolysinCabind"/>
    <property type="match status" value="3"/>
</dbReference>
<dbReference type="Proteomes" id="UP000186336">
    <property type="component" value="Chromosome"/>
</dbReference>
<protein>
    <recommendedName>
        <fullName evidence="1">CHRD domain-containing protein</fullName>
    </recommendedName>
</protein>
<dbReference type="RefSeq" id="WP_076626530.1">
    <property type="nucleotide sequence ID" value="NZ_CP019312.1"/>
</dbReference>
<dbReference type="PRINTS" id="PR00313">
    <property type="entry name" value="CABNDNGRPT"/>
</dbReference>
<dbReference type="AlphaFoldDB" id="A0A1P8MRP5"/>
<name>A0A1P8MRP5_9RHOB</name>
<reference evidence="2 3" key="1">
    <citation type="submission" date="2017-01" db="EMBL/GenBank/DDBJ databases">
        <title>Complete genome of Tateyamaria omphalii DOK1-4 isolated from seawater in Dokdo.</title>
        <authorList>
            <person name="Kim J.H."/>
            <person name="Chi W.-J."/>
        </authorList>
    </citation>
    <scope>NUCLEOTIDE SEQUENCE [LARGE SCALE GENOMIC DNA]</scope>
    <source>
        <strain evidence="2 3">DOK1-4</strain>
    </source>
</reference>
<dbReference type="SUPFAM" id="SSF51120">
    <property type="entry name" value="beta-Roll"/>
    <property type="match status" value="3"/>
</dbReference>
<dbReference type="STRING" id="299262.BWR18_02345"/>
<feature type="domain" description="CHRD" evidence="1">
    <location>
        <begin position="823"/>
        <end position="899"/>
    </location>
</feature>
<dbReference type="OrthoDB" id="9773411at2"/>
<evidence type="ECO:0000259" key="1">
    <source>
        <dbReference type="Pfam" id="PF07452"/>
    </source>
</evidence>
<accession>A0A1P8MRP5</accession>
<dbReference type="InterPro" id="IPR010895">
    <property type="entry name" value="CHRD"/>
</dbReference>
<keyword evidence="3" id="KW-1185">Reference proteome</keyword>
<dbReference type="EMBL" id="CP019312">
    <property type="protein sequence ID" value="APX10663.1"/>
    <property type="molecule type" value="Genomic_DNA"/>
</dbReference>
<evidence type="ECO:0000313" key="2">
    <source>
        <dbReference type="EMBL" id="APX10663.1"/>
    </source>
</evidence>
<sequence>MLSEILASLRARLLTSSSLAQETVRDGQTLTNGFFQSVVVDNTPAFILNNDLARFLNFGQVETNDAASAVSVDADDVQVFNFRSGSIDANGADATGIEVTDGSSGDIRNFGSIAGEQNGVEFGGANSSGTLDNFRGGVISSDSRAVEIEGEGISVRNFGNIIGTSNQRNGTIYTNATAENVSIGNFAGGTIDAGEGNDGAGISFQVGDEVGDVVSNSVFNGFGATIQGRGQAAANTPGAGDGIRINNGAEGTVSDTDIVNSGLISSESNQGTAGGIRIADGVAAEGRILNTSTGTIEGVRNGLYIGHGEHDLDVLNFGTIQSDSRAVNIDGSGVDLINGGDILGTDNQRNGTIYADDTARDFSINNLASGTIDAGQGNQGAGISLSLAENGNGDVEITNAGTIAGRGEGAAGAGNAGDGIRLEGVRVDGGFAPALFEGVISNAGSITSESNQGTTGAFRAVNGANFRGEFVNEATGVFAGVQNGVYFGTGDHTGGSFVNRGLVSSDSRALNIDGIGLNVLNEGTILGTGDQRNGTVYADGTADTYTFTNRGLVDAGEGNDGSAVSLQTGDVTGDVVSAAVVNKGTLQGRGDAVEGNTIGDGLRLFSNEEDASFAGLVQNEGIIAGSEDSDAAAGIRIDGGLNLLGAIINEGEITGTVNAVDAREAGDVTFVNDDEGVVNGNVLLGDGGDIVVDLGQINGVVDGGAGDDVLIAGDGDNVLVGGLGNDFIEGGDGFDTADFSDFDVAVTVTLDENGNGTATRETGFSVSVQDVIVDPSFVDQALAGNFYYNVHTADFPGGEIRGQLFVVSDTGQGHNRVIELAGSLDAAQEPDPTSDSKATGQATLTISFNEQGDVLYSSELSVTGLNEADLQTPVPGAVSAIHLHNAPVGINGPIVQDTLVDAGGVIDALAALGISGADVIDEVVEIDILSSIERVVGSGDIDTIDLSAFNGVTIDLDVNTPRPGPASQDGVIRVDGEVVAEVADFENVLGSGGDDLILGNNEINVLEGLGGNDSIHSFGGADTIDGGDGIDTALFSAGGGVVVDLDEDGNAIAQINAHEGALIDTVLNFENINGSNNAGSGNGGADILSGNSGANVLNGQAGDDVLNGEGGDDILIGGQGSDTFTFEGMFDDDVINDFEVGVDRLDFTDFGNDFADQIEIEDGDNGTLLTLGDYGSVLLAGVNDFDFDDDFVG</sequence>
<dbReference type="KEGG" id="tom:BWR18_02345"/>
<dbReference type="GO" id="GO:0005509">
    <property type="term" value="F:calcium ion binding"/>
    <property type="evidence" value="ECO:0007669"/>
    <property type="project" value="InterPro"/>
</dbReference>
<gene>
    <name evidence="2" type="ORF">BWR18_02345</name>
</gene>
<evidence type="ECO:0000313" key="3">
    <source>
        <dbReference type="Proteomes" id="UP000186336"/>
    </source>
</evidence>
<dbReference type="Gene3D" id="2.150.10.10">
    <property type="entry name" value="Serralysin-like metalloprotease, C-terminal"/>
    <property type="match status" value="2"/>
</dbReference>
<feature type="domain" description="CHRD" evidence="1">
    <location>
        <begin position="746"/>
        <end position="804"/>
    </location>
</feature>
<proteinExistence type="predicted"/>
<dbReference type="InterPro" id="IPR001343">
    <property type="entry name" value="Hemolysn_Ca-bd"/>
</dbReference>
<organism evidence="2 3">
    <name type="scientific">Tateyamaria omphalii</name>
    <dbReference type="NCBI Taxonomy" id="299262"/>
    <lineage>
        <taxon>Bacteria</taxon>
        <taxon>Pseudomonadati</taxon>
        <taxon>Pseudomonadota</taxon>
        <taxon>Alphaproteobacteria</taxon>
        <taxon>Rhodobacterales</taxon>
        <taxon>Roseobacteraceae</taxon>
        <taxon>Tateyamaria</taxon>
    </lineage>
</organism>
<dbReference type="PROSITE" id="PS00330">
    <property type="entry name" value="HEMOLYSIN_CALCIUM"/>
    <property type="match status" value="2"/>
</dbReference>
<dbReference type="InterPro" id="IPR018511">
    <property type="entry name" value="Hemolysin-typ_Ca-bd_CS"/>
</dbReference>
<dbReference type="Pfam" id="PF07452">
    <property type="entry name" value="CHRD"/>
    <property type="match status" value="2"/>
</dbReference>
<dbReference type="InterPro" id="IPR011049">
    <property type="entry name" value="Serralysin-like_metalloprot_C"/>
</dbReference>